<feature type="transmembrane region" description="Helical" evidence="1">
    <location>
        <begin position="12"/>
        <end position="31"/>
    </location>
</feature>
<keyword evidence="1" id="KW-1133">Transmembrane helix</keyword>
<gene>
    <name evidence="3" type="ORF">METZ01_LOCUS142348</name>
</gene>
<evidence type="ECO:0000259" key="2">
    <source>
        <dbReference type="Pfam" id="PF12704"/>
    </source>
</evidence>
<evidence type="ECO:0000256" key="1">
    <source>
        <dbReference type="SAM" id="Phobius"/>
    </source>
</evidence>
<evidence type="ECO:0000313" key="3">
    <source>
        <dbReference type="EMBL" id="SVA89494.1"/>
    </source>
</evidence>
<dbReference type="GO" id="GO:0005886">
    <property type="term" value="C:plasma membrane"/>
    <property type="evidence" value="ECO:0007669"/>
    <property type="project" value="TreeGrafter"/>
</dbReference>
<dbReference type="EMBL" id="UINC01021604">
    <property type="protein sequence ID" value="SVA89494.1"/>
    <property type="molecule type" value="Genomic_DNA"/>
</dbReference>
<feature type="transmembrane region" description="Helical" evidence="1">
    <location>
        <begin position="52"/>
        <end position="72"/>
    </location>
</feature>
<proteinExistence type="predicted"/>
<reference evidence="3" key="1">
    <citation type="submission" date="2018-05" db="EMBL/GenBank/DDBJ databases">
        <authorList>
            <person name="Lanie J.A."/>
            <person name="Ng W.-L."/>
            <person name="Kazmierczak K.M."/>
            <person name="Andrzejewski T.M."/>
            <person name="Davidsen T.M."/>
            <person name="Wayne K.J."/>
            <person name="Tettelin H."/>
            <person name="Glass J.I."/>
            <person name="Rusch D."/>
            <person name="Podicherti R."/>
            <person name="Tsui H.-C.T."/>
            <person name="Winkler M.E."/>
        </authorList>
    </citation>
    <scope>NUCLEOTIDE SEQUENCE</scope>
</reference>
<organism evidence="3">
    <name type="scientific">marine metagenome</name>
    <dbReference type="NCBI Taxonomy" id="408172"/>
    <lineage>
        <taxon>unclassified sequences</taxon>
        <taxon>metagenomes</taxon>
        <taxon>ecological metagenomes</taxon>
    </lineage>
</organism>
<dbReference type="InterPro" id="IPR050250">
    <property type="entry name" value="Macrolide_Exporter_MacB"/>
</dbReference>
<name>A0A381ZK33_9ZZZZ</name>
<dbReference type="AlphaFoldDB" id="A0A381ZK33"/>
<dbReference type="Pfam" id="PF12704">
    <property type="entry name" value="MacB_PCD"/>
    <property type="match status" value="1"/>
</dbReference>
<feature type="domain" description="MacB-like periplasmic core" evidence="2">
    <location>
        <begin position="52"/>
        <end position="264"/>
    </location>
</feature>
<dbReference type="InterPro" id="IPR025857">
    <property type="entry name" value="MacB_PCD"/>
</dbReference>
<dbReference type="GO" id="GO:0022857">
    <property type="term" value="F:transmembrane transporter activity"/>
    <property type="evidence" value="ECO:0007669"/>
    <property type="project" value="TreeGrafter"/>
</dbReference>
<keyword evidence="1" id="KW-0472">Membrane</keyword>
<feature type="non-terminal residue" evidence="3">
    <location>
        <position position="282"/>
    </location>
</feature>
<keyword evidence="1" id="KW-0812">Transmembrane</keyword>
<dbReference type="PANTHER" id="PTHR30572">
    <property type="entry name" value="MEMBRANE COMPONENT OF TRANSPORTER-RELATED"/>
    <property type="match status" value="1"/>
</dbReference>
<accession>A0A381ZK33</accession>
<protein>
    <recommendedName>
        <fullName evidence="2">MacB-like periplasmic core domain-containing protein</fullName>
    </recommendedName>
</protein>
<sequence>MEKLFGVEMNVLAISLSSLMVITLVAAIILASRNRILVKLALRNIPRRKAQTVLIIVGLMLSTTIIMAALGIGDSINGGIRLGALYSLGGTDIRLTSQVSSRFGDNYLDDSVVDRVRSELDGDQRIDGIMPLVREQMPVVNEESKKTLASAVVVGAKLDSITGFDGLIGTEEEGRTKVDLAAMQDGEVIINRPMADELDLGIGDFLTLISPIGRSEHTVLDIVDPVGILGGTESTRSSAMFPDKSLQRLLGRDGYNMIEVSVTGKEIVEFVTHDEKTSKDVT</sequence>
<dbReference type="PANTHER" id="PTHR30572:SF4">
    <property type="entry name" value="ABC TRANSPORTER PERMEASE YTRF"/>
    <property type="match status" value="1"/>
</dbReference>